<gene>
    <name evidence="1" type="ORF">SRCM100623_00948</name>
</gene>
<accession>A0A1A0DB93</accession>
<dbReference type="AlphaFoldDB" id="A0A1A0DB93"/>
<name>A0A1A0DB93_ACEPA</name>
<comment type="caution">
    <text evidence="1">The sequence shown here is derived from an EMBL/GenBank/DDBJ whole genome shotgun (WGS) entry which is preliminary data.</text>
</comment>
<protein>
    <submittedName>
        <fullName evidence="1">Uncharacterized protein</fullName>
    </submittedName>
</protein>
<evidence type="ECO:0000313" key="2">
    <source>
        <dbReference type="Proteomes" id="UP000093796"/>
    </source>
</evidence>
<reference evidence="1 2" key="1">
    <citation type="submission" date="2016-05" db="EMBL/GenBank/DDBJ databases">
        <title>Genome sequencing of Acetobacter pasteurianus strain SRCM100623.</title>
        <authorList>
            <person name="Song Y.R."/>
        </authorList>
    </citation>
    <scope>NUCLEOTIDE SEQUENCE [LARGE SCALE GENOMIC DNA]</scope>
    <source>
        <strain evidence="1 2">SRCM100623</strain>
    </source>
</reference>
<proteinExistence type="predicted"/>
<dbReference type="OrthoDB" id="6058064at2"/>
<organism evidence="1 2">
    <name type="scientific">Acetobacter pasteurianus</name>
    <name type="common">Acetobacter turbidans</name>
    <dbReference type="NCBI Taxonomy" id="438"/>
    <lineage>
        <taxon>Bacteria</taxon>
        <taxon>Pseudomonadati</taxon>
        <taxon>Pseudomonadota</taxon>
        <taxon>Alphaproteobacteria</taxon>
        <taxon>Acetobacterales</taxon>
        <taxon>Acetobacteraceae</taxon>
        <taxon>Acetobacter</taxon>
    </lineage>
</organism>
<dbReference type="EMBL" id="LYUD01000099">
    <property type="protein sequence ID" value="OAZ72409.1"/>
    <property type="molecule type" value="Genomic_DNA"/>
</dbReference>
<dbReference type="Proteomes" id="UP000093796">
    <property type="component" value="Unassembled WGS sequence"/>
</dbReference>
<dbReference type="RefSeq" id="WP_064776071.1">
    <property type="nucleotide sequence ID" value="NZ_LYUD01000099.1"/>
</dbReference>
<evidence type="ECO:0000313" key="1">
    <source>
        <dbReference type="EMBL" id="OAZ72409.1"/>
    </source>
</evidence>
<sequence length="153" mass="17630">MGNRIKLTDLNGMSDDALRGISPDMLRELQNDLKTEQMALDLLKGRVNRAFQVRYGDTMEGAREKDTGVCRILDGDYEIIQEIPKRVDWDQKKLNAVLAQLHAEGDNPYDYVEVKVKVPERKWAVWPQSVRDRFLAARQEKSGSPKWGVEWAK</sequence>
<dbReference type="PATRIC" id="fig|438.15.peg.1093"/>